<dbReference type="Pfam" id="PF02734">
    <property type="entry name" value="Dak2"/>
    <property type="match status" value="1"/>
</dbReference>
<dbReference type="InterPro" id="IPR050861">
    <property type="entry name" value="Dihydroxyacetone_Kinase"/>
</dbReference>
<keyword evidence="5" id="KW-0547">Nucleotide-binding</keyword>
<gene>
    <name evidence="15 17" type="ORF">BDZ99DRAFT_533372</name>
</gene>
<dbReference type="InterPro" id="IPR004007">
    <property type="entry name" value="DhaL_dom"/>
</dbReference>
<comment type="catalytic activity">
    <reaction evidence="10">
        <text>dihydroxyacetone + ATP = dihydroxyacetone phosphate + ADP + H(+)</text>
        <dbReference type="Rhea" id="RHEA:15773"/>
        <dbReference type="ChEBI" id="CHEBI:15378"/>
        <dbReference type="ChEBI" id="CHEBI:16016"/>
        <dbReference type="ChEBI" id="CHEBI:30616"/>
        <dbReference type="ChEBI" id="CHEBI:57642"/>
        <dbReference type="ChEBI" id="CHEBI:456216"/>
        <dbReference type="EC" id="2.7.1.29"/>
    </reaction>
</comment>
<accession>A0A6A6YJN4</accession>
<evidence type="ECO:0000256" key="6">
    <source>
        <dbReference type="ARBA" id="ARBA00022777"/>
    </source>
</evidence>
<comment type="pathway">
    <text evidence="2">Polyol metabolism; glycerol fermentation; glycerone phosphate from glycerol (oxidative route): step 2/2.</text>
</comment>
<feature type="binding site" evidence="12">
    <location>
        <position position="110"/>
    </location>
    <ligand>
        <name>substrate</name>
    </ligand>
</feature>
<keyword evidence="16" id="KW-1185">Reference proteome</keyword>
<dbReference type="PROSITE" id="PS51480">
    <property type="entry name" value="DHAL"/>
    <property type="match status" value="1"/>
</dbReference>
<organism evidence="15">
    <name type="scientific">Mytilinidion resinicola</name>
    <dbReference type="NCBI Taxonomy" id="574789"/>
    <lineage>
        <taxon>Eukaryota</taxon>
        <taxon>Fungi</taxon>
        <taxon>Dikarya</taxon>
        <taxon>Ascomycota</taxon>
        <taxon>Pezizomycotina</taxon>
        <taxon>Dothideomycetes</taxon>
        <taxon>Pleosporomycetidae</taxon>
        <taxon>Mytilinidiales</taxon>
        <taxon>Mytilinidiaceae</taxon>
        <taxon>Mytilinidion</taxon>
    </lineage>
</organism>
<keyword evidence="8" id="KW-0067">ATP-binding</keyword>
<dbReference type="SUPFAM" id="SSF101473">
    <property type="entry name" value="DhaL-like"/>
    <property type="match status" value="1"/>
</dbReference>
<reference evidence="17" key="2">
    <citation type="submission" date="2020-04" db="EMBL/GenBank/DDBJ databases">
        <authorList>
            <consortium name="NCBI Genome Project"/>
        </authorList>
    </citation>
    <scope>NUCLEOTIDE SEQUENCE</scope>
    <source>
        <strain evidence="17">CBS 304.34</strain>
    </source>
</reference>
<dbReference type="GO" id="GO:0004371">
    <property type="term" value="F:glycerone kinase activity"/>
    <property type="evidence" value="ECO:0007669"/>
    <property type="project" value="UniProtKB-EC"/>
</dbReference>
<dbReference type="FunFam" id="3.40.50.10440:FF:000001">
    <property type="entry name" value="Dihydroxyacetone kinase, DhaK subunit"/>
    <property type="match status" value="1"/>
</dbReference>
<dbReference type="InterPro" id="IPR004006">
    <property type="entry name" value="DhaK_dom"/>
</dbReference>
<evidence type="ECO:0000256" key="3">
    <source>
        <dbReference type="ARBA" id="ARBA00008757"/>
    </source>
</evidence>
<evidence type="ECO:0000256" key="5">
    <source>
        <dbReference type="ARBA" id="ARBA00022741"/>
    </source>
</evidence>
<dbReference type="EMBL" id="MU003702">
    <property type="protein sequence ID" value="KAF2809021.1"/>
    <property type="molecule type" value="Genomic_DNA"/>
</dbReference>
<comment type="function">
    <text evidence="1">Catalyzes both the phosphorylation of dihydroxyacetone and of glyceraldehyde.</text>
</comment>
<evidence type="ECO:0000256" key="4">
    <source>
        <dbReference type="ARBA" id="ARBA00022679"/>
    </source>
</evidence>
<evidence type="ECO:0000313" key="17">
    <source>
        <dbReference type="RefSeq" id="XP_033575985.1"/>
    </source>
</evidence>
<dbReference type="GO" id="GO:0019588">
    <property type="term" value="P:anaerobic glycerol catabolic process"/>
    <property type="evidence" value="ECO:0007669"/>
    <property type="project" value="UniProtKB-UniPathway"/>
</dbReference>
<dbReference type="Pfam" id="PF02733">
    <property type="entry name" value="Dak1"/>
    <property type="match status" value="1"/>
</dbReference>
<evidence type="ECO:0000259" key="13">
    <source>
        <dbReference type="PROSITE" id="PS51480"/>
    </source>
</evidence>
<sequence length="589" mass="62224">MSTKHFFPHTEGVVVQALNSLVARNQHLGLDEPNRVVFSKAHPPSQVTVISGGGSGHEPAWSGYVGEGMLAAAACGDVFASPSTKQIMAAIKNVPSDVGIILCITNYTGDKLHFGLACEKGLALGYNISVVNMAEDASLGRKKSELVGRRGLAGNLLVLKLVGAAAQLGWTFERCLKLGNLGNDQLVTMGTSLDHCHVPGRTHHEAVPDDAVVLGMGIHNEPGLRTVSPMPSAEDIVKEMFLYLLDQSDADRAFVKFEPKDDVVMLINNFGGLSGLELEALTNICLVQLKRDWKIIPSRVYAGVMETSLNGPGFSITLGNISGIARIMETKTSEIISLLDLPTTAPAWPKNGYAPIKESASLAKNTSDESKAPAAQGPITPESLIPSLRHACAAAIKAEPLITKYDIQMGDGDCGEAVEFVCHRIVSKLDELLSPASSTHIFPLLDRIIDAVEDTGGSLGAIVSILLTAFSNSLRALEKANPKGFTLDAQTVGNAVGPAMENLKLYTSARVGDRTVMDALIPFCGSLEKNGDFGQAVAEAEKGAKATAGMKARFGRATYVADDKAQEGDMPPDPGAFAAGVFLRGLVEG</sequence>
<dbReference type="GO" id="GO:0005524">
    <property type="term" value="F:ATP binding"/>
    <property type="evidence" value="ECO:0007669"/>
    <property type="project" value="UniProtKB-KW"/>
</dbReference>
<dbReference type="SMART" id="SM01120">
    <property type="entry name" value="Dak2"/>
    <property type="match status" value="1"/>
</dbReference>
<evidence type="ECO:0000256" key="2">
    <source>
        <dbReference type="ARBA" id="ARBA00004778"/>
    </source>
</evidence>
<dbReference type="GeneID" id="54467398"/>
<dbReference type="GO" id="GO:0050354">
    <property type="term" value="F:triokinase activity"/>
    <property type="evidence" value="ECO:0007669"/>
    <property type="project" value="UniProtKB-EC"/>
</dbReference>
<dbReference type="Gene3D" id="3.40.50.10440">
    <property type="entry name" value="Dihydroxyacetone kinase, domain 1"/>
    <property type="match status" value="1"/>
</dbReference>
<dbReference type="Gene3D" id="1.25.40.340">
    <property type="match status" value="1"/>
</dbReference>
<comment type="similarity">
    <text evidence="3">Belongs to the dihydroxyacetone kinase (DAK) family.</text>
</comment>
<dbReference type="Proteomes" id="UP000504636">
    <property type="component" value="Unplaced"/>
</dbReference>
<keyword evidence="7" id="KW-0319">Glycerol metabolism</keyword>
<keyword evidence="4" id="KW-0808">Transferase</keyword>
<keyword evidence="6 15" id="KW-0418">Kinase</keyword>
<dbReference type="PANTHER" id="PTHR28629:SF1">
    <property type="entry name" value="YALI0F01606P"/>
    <property type="match status" value="1"/>
</dbReference>
<dbReference type="InterPro" id="IPR036117">
    <property type="entry name" value="DhaL_dom_sf"/>
</dbReference>
<dbReference type="UniPathway" id="UPA00617">
    <property type="reaction ID" value="UER00669"/>
</dbReference>
<dbReference type="RefSeq" id="XP_033575985.1">
    <property type="nucleotide sequence ID" value="XM_033726505.1"/>
</dbReference>
<comment type="catalytic activity">
    <reaction evidence="9">
        <text>D-glyceraldehyde + ATP = D-glyceraldehyde 3-phosphate + ADP + H(+)</text>
        <dbReference type="Rhea" id="RHEA:13941"/>
        <dbReference type="ChEBI" id="CHEBI:15378"/>
        <dbReference type="ChEBI" id="CHEBI:17378"/>
        <dbReference type="ChEBI" id="CHEBI:30616"/>
        <dbReference type="ChEBI" id="CHEBI:59776"/>
        <dbReference type="ChEBI" id="CHEBI:456216"/>
        <dbReference type="EC" id="2.7.1.28"/>
    </reaction>
</comment>
<dbReference type="PANTHER" id="PTHR28629">
    <property type="entry name" value="TRIOKINASE/FMN CYCLASE"/>
    <property type="match status" value="1"/>
</dbReference>
<evidence type="ECO:0000313" key="16">
    <source>
        <dbReference type="Proteomes" id="UP000504636"/>
    </source>
</evidence>
<dbReference type="SUPFAM" id="SSF82549">
    <property type="entry name" value="DAK1/DegV-like"/>
    <property type="match status" value="1"/>
</dbReference>
<dbReference type="AlphaFoldDB" id="A0A6A6YJN4"/>
<dbReference type="NCBIfam" id="TIGR02361">
    <property type="entry name" value="dak_ATP"/>
    <property type="match status" value="1"/>
</dbReference>
<feature type="domain" description="DhaL" evidence="13">
    <location>
        <begin position="382"/>
        <end position="588"/>
    </location>
</feature>
<reference evidence="15 17" key="1">
    <citation type="journal article" date="2020" name="Stud. Mycol.">
        <title>101 Dothideomycetes genomes: a test case for predicting lifestyles and emergence of pathogens.</title>
        <authorList>
            <person name="Haridas S."/>
            <person name="Albert R."/>
            <person name="Binder M."/>
            <person name="Bloem J."/>
            <person name="Labutti K."/>
            <person name="Salamov A."/>
            <person name="Andreopoulos B."/>
            <person name="Baker S."/>
            <person name="Barry K."/>
            <person name="Bills G."/>
            <person name="Bluhm B."/>
            <person name="Cannon C."/>
            <person name="Castanera R."/>
            <person name="Culley D."/>
            <person name="Daum C."/>
            <person name="Ezra D."/>
            <person name="Gonzalez J."/>
            <person name="Henrissat B."/>
            <person name="Kuo A."/>
            <person name="Liang C."/>
            <person name="Lipzen A."/>
            <person name="Lutzoni F."/>
            <person name="Magnuson J."/>
            <person name="Mondo S."/>
            <person name="Nolan M."/>
            <person name="Ohm R."/>
            <person name="Pangilinan J."/>
            <person name="Park H.-J."/>
            <person name="Ramirez L."/>
            <person name="Alfaro M."/>
            <person name="Sun H."/>
            <person name="Tritt A."/>
            <person name="Yoshinaga Y."/>
            <person name="Zwiers L.-H."/>
            <person name="Turgeon B."/>
            <person name="Goodwin S."/>
            <person name="Spatafora J."/>
            <person name="Crous P."/>
            <person name="Grigoriev I."/>
        </authorList>
    </citation>
    <scope>NUCLEOTIDE SEQUENCE</scope>
    <source>
        <strain evidence="15 17">CBS 304.34</strain>
    </source>
</reference>
<dbReference type="GO" id="GO:0005829">
    <property type="term" value="C:cytosol"/>
    <property type="evidence" value="ECO:0007669"/>
    <property type="project" value="TreeGrafter"/>
</dbReference>
<proteinExistence type="inferred from homology"/>
<evidence type="ECO:0000256" key="1">
    <source>
        <dbReference type="ARBA" id="ARBA00003264"/>
    </source>
</evidence>
<evidence type="ECO:0000256" key="8">
    <source>
        <dbReference type="ARBA" id="ARBA00022840"/>
    </source>
</evidence>
<evidence type="ECO:0000259" key="14">
    <source>
        <dbReference type="PROSITE" id="PS51481"/>
    </source>
</evidence>
<evidence type="ECO:0000256" key="10">
    <source>
        <dbReference type="ARBA" id="ARBA00048898"/>
    </source>
</evidence>
<evidence type="ECO:0000313" key="15">
    <source>
        <dbReference type="EMBL" id="KAF2809021.1"/>
    </source>
</evidence>
<dbReference type="InterPro" id="IPR012734">
    <property type="entry name" value="DhaK_ATP"/>
</dbReference>
<dbReference type="OrthoDB" id="1724672at2759"/>
<protein>
    <submittedName>
        <fullName evidence="15 17">Dihydroxyacetone kinase-like protein</fullName>
    </submittedName>
</protein>
<dbReference type="PROSITE" id="PS51481">
    <property type="entry name" value="DHAK"/>
    <property type="match status" value="1"/>
</dbReference>
<dbReference type="Gene3D" id="3.30.1180.20">
    <property type="entry name" value="Dihydroxyacetone kinase, domain 2"/>
    <property type="match status" value="1"/>
</dbReference>
<name>A0A6A6YJN4_9PEZI</name>
<evidence type="ECO:0000256" key="11">
    <source>
        <dbReference type="PIRSR" id="PIRSR612734-1"/>
    </source>
</evidence>
<evidence type="ECO:0000256" key="7">
    <source>
        <dbReference type="ARBA" id="ARBA00022798"/>
    </source>
</evidence>
<reference evidence="17" key="3">
    <citation type="submission" date="2025-04" db="UniProtKB">
        <authorList>
            <consortium name="RefSeq"/>
        </authorList>
    </citation>
    <scope>IDENTIFICATION</scope>
    <source>
        <strain evidence="17">CBS 304.34</strain>
    </source>
</reference>
<dbReference type="FunFam" id="3.30.1180.20:FF:000001">
    <property type="entry name" value="Dihydroxyacetone kinase 1"/>
    <property type="match status" value="1"/>
</dbReference>
<feature type="active site" description="Tele-hemiaminal-histidine intermediate" evidence="11">
    <location>
        <position position="219"/>
    </location>
</feature>
<evidence type="ECO:0000256" key="9">
    <source>
        <dbReference type="ARBA" id="ARBA00047974"/>
    </source>
</evidence>
<feature type="domain" description="DhaK" evidence="14">
    <location>
        <begin position="9"/>
        <end position="348"/>
    </location>
</feature>
<feature type="binding site" evidence="12">
    <location>
        <begin position="54"/>
        <end position="57"/>
    </location>
    <ligand>
        <name>substrate</name>
    </ligand>
</feature>
<evidence type="ECO:0000256" key="12">
    <source>
        <dbReference type="PIRSR" id="PIRSR612734-2"/>
    </source>
</evidence>